<sequence length="506" mass="53933">MRRPRPWHRLPWRLTAMIAGATVLAAVVLQFILLALLGYYLGRSDSFAVTIAEELRNVARGLESALLADPPDHGAVERQLAALVSSESDTPSSPLHFELRVTGVRSGAVAVFTRDRANVSTFAFEGGRVQASSALVPTPEEEELLARALTGTVDTARLSRRLPDGGIVVAVPVGPGPASPKVALLVRIAPPIEAAGYLSAAVQLVASTGLVIALLAGLSALGVGALTSRWLMSRLAPLTAAADAWTHGALDVSSTVSGHDELAGLSHQLNRMAAELRMQVQSRQQLAALEERHRLARDLHDTVKQHLFATAMQLGAARALLPGEPARAAHCVEQASSLVQQSQNELMATLHMLRPSFPDAPWAEQLRVLLEEWSRREGISVDAGGDVQELPLPTEVTQELMCIVSEALSNVARHSGARRVTLALRARGTRLCELAIEDNGRGLSGAVGAGMGLRSMRERAERLPGGSFTLSSGAHGGVRIQVLFEIRAEAGQQPQTLSPHGLWKQS</sequence>
<feature type="domain" description="HAMP" evidence="7">
    <location>
        <begin position="229"/>
        <end position="281"/>
    </location>
</feature>
<keyword evidence="6" id="KW-1133">Transmembrane helix</keyword>
<dbReference type="Pfam" id="PF07730">
    <property type="entry name" value="HisKA_3"/>
    <property type="match status" value="1"/>
</dbReference>
<evidence type="ECO:0000256" key="6">
    <source>
        <dbReference type="SAM" id="Phobius"/>
    </source>
</evidence>
<proteinExistence type="predicted"/>
<dbReference type="InterPro" id="IPR011712">
    <property type="entry name" value="Sig_transdc_His_kin_sub3_dim/P"/>
</dbReference>
<comment type="caution">
    <text evidence="8">The sequence shown here is derived from an EMBL/GenBank/DDBJ whole genome shotgun (WGS) entry which is preliminary data.</text>
</comment>
<keyword evidence="6" id="KW-0812">Transmembrane</keyword>
<dbReference type="Gene3D" id="1.20.5.1930">
    <property type="match status" value="1"/>
</dbReference>
<dbReference type="PROSITE" id="PS50885">
    <property type="entry name" value="HAMP"/>
    <property type="match status" value="1"/>
</dbReference>
<evidence type="ECO:0000256" key="4">
    <source>
        <dbReference type="ARBA" id="ARBA00022777"/>
    </source>
</evidence>
<dbReference type="SMART" id="SM00387">
    <property type="entry name" value="HATPase_c"/>
    <property type="match status" value="1"/>
</dbReference>
<dbReference type="RefSeq" id="WP_267539009.1">
    <property type="nucleotide sequence ID" value="NZ_JAPNKA010000001.1"/>
</dbReference>
<name>A0ABT4AF87_9BACT</name>
<protein>
    <submittedName>
        <fullName evidence="8">Sensor histidine kinase</fullName>
    </submittedName>
</protein>
<dbReference type="EMBL" id="JAPNKA010000001">
    <property type="protein sequence ID" value="MCY1080338.1"/>
    <property type="molecule type" value="Genomic_DNA"/>
</dbReference>
<dbReference type="Pfam" id="PF02518">
    <property type="entry name" value="HATPase_c"/>
    <property type="match status" value="1"/>
</dbReference>
<dbReference type="CDD" id="cd16917">
    <property type="entry name" value="HATPase_UhpB-NarQ-NarX-like"/>
    <property type="match status" value="1"/>
</dbReference>
<dbReference type="SUPFAM" id="SSF55874">
    <property type="entry name" value="ATPase domain of HSP90 chaperone/DNA topoisomerase II/histidine kinase"/>
    <property type="match status" value="1"/>
</dbReference>
<evidence type="ECO:0000256" key="1">
    <source>
        <dbReference type="ARBA" id="ARBA00004370"/>
    </source>
</evidence>
<organism evidence="8 9">
    <name type="scientific">Archangium lansingense</name>
    <dbReference type="NCBI Taxonomy" id="2995310"/>
    <lineage>
        <taxon>Bacteria</taxon>
        <taxon>Pseudomonadati</taxon>
        <taxon>Myxococcota</taxon>
        <taxon>Myxococcia</taxon>
        <taxon>Myxococcales</taxon>
        <taxon>Cystobacterineae</taxon>
        <taxon>Archangiaceae</taxon>
        <taxon>Archangium</taxon>
    </lineage>
</organism>
<reference evidence="8 9" key="1">
    <citation type="submission" date="2022-11" db="EMBL/GenBank/DDBJ databases">
        <title>Minimal conservation of predation-associated metabolite biosynthetic gene clusters underscores biosynthetic potential of Myxococcota including descriptions for ten novel species: Archangium lansinium sp. nov., Myxococcus landrumus sp. nov., Nannocystis bai.</title>
        <authorList>
            <person name="Ahearne A."/>
            <person name="Stevens C."/>
            <person name="Phillips K."/>
        </authorList>
    </citation>
    <scope>NUCLEOTIDE SEQUENCE [LARGE SCALE GENOMIC DNA]</scope>
    <source>
        <strain evidence="8 9">MIWBW</strain>
    </source>
</reference>
<feature type="transmembrane region" description="Helical" evidence="6">
    <location>
        <begin position="12"/>
        <end position="41"/>
    </location>
</feature>
<accession>A0ABT4AF87</accession>
<evidence type="ECO:0000313" key="9">
    <source>
        <dbReference type="Proteomes" id="UP001207654"/>
    </source>
</evidence>
<keyword evidence="4 8" id="KW-0418">Kinase</keyword>
<dbReference type="Gene3D" id="6.10.340.10">
    <property type="match status" value="1"/>
</dbReference>
<dbReference type="InterPro" id="IPR050482">
    <property type="entry name" value="Sensor_HK_TwoCompSys"/>
</dbReference>
<dbReference type="Pfam" id="PF00672">
    <property type="entry name" value="HAMP"/>
    <property type="match status" value="1"/>
</dbReference>
<comment type="subcellular location">
    <subcellularLocation>
        <location evidence="1">Membrane</location>
    </subcellularLocation>
</comment>
<evidence type="ECO:0000256" key="5">
    <source>
        <dbReference type="ARBA" id="ARBA00023012"/>
    </source>
</evidence>
<feature type="transmembrane region" description="Helical" evidence="6">
    <location>
        <begin position="204"/>
        <end position="226"/>
    </location>
</feature>
<dbReference type="PANTHER" id="PTHR24421">
    <property type="entry name" value="NITRATE/NITRITE SENSOR PROTEIN NARX-RELATED"/>
    <property type="match status" value="1"/>
</dbReference>
<keyword evidence="2" id="KW-0597">Phosphoprotein</keyword>
<gene>
    <name evidence="8" type="ORF">OV287_38385</name>
</gene>
<dbReference type="InterPro" id="IPR003594">
    <property type="entry name" value="HATPase_dom"/>
</dbReference>
<dbReference type="CDD" id="cd06225">
    <property type="entry name" value="HAMP"/>
    <property type="match status" value="1"/>
</dbReference>
<evidence type="ECO:0000256" key="3">
    <source>
        <dbReference type="ARBA" id="ARBA00022679"/>
    </source>
</evidence>
<dbReference type="SUPFAM" id="SSF158472">
    <property type="entry name" value="HAMP domain-like"/>
    <property type="match status" value="1"/>
</dbReference>
<keyword evidence="9" id="KW-1185">Reference proteome</keyword>
<dbReference type="Proteomes" id="UP001207654">
    <property type="component" value="Unassembled WGS sequence"/>
</dbReference>
<dbReference type="SMART" id="SM00304">
    <property type="entry name" value="HAMP"/>
    <property type="match status" value="1"/>
</dbReference>
<keyword evidence="5" id="KW-0902">Two-component regulatory system</keyword>
<keyword evidence="6" id="KW-0472">Membrane</keyword>
<evidence type="ECO:0000256" key="2">
    <source>
        <dbReference type="ARBA" id="ARBA00022553"/>
    </source>
</evidence>
<dbReference type="GO" id="GO:0016301">
    <property type="term" value="F:kinase activity"/>
    <property type="evidence" value="ECO:0007669"/>
    <property type="project" value="UniProtKB-KW"/>
</dbReference>
<evidence type="ECO:0000313" key="8">
    <source>
        <dbReference type="EMBL" id="MCY1080338.1"/>
    </source>
</evidence>
<dbReference type="Gene3D" id="3.30.565.10">
    <property type="entry name" value="Histidine kinase-like ATPase, C-terminal domain"/>
    <property type="match status" value="1"/>
</dbReference>
<dbReference type="InterPro" id="IPR003660">
    <property type="entry name" value="HAMP_dom"/>
</dbReference>
<dbReference type="InterPro" id="IPR036890">
    <property type="entry name" value="HATPase_C_sf"/>
</dbReference>
<keyword evidence="3" id="KW-0808">Transferase</keyword>
<evidence type="ECO:0000259" key="7">
    <source>
        <dbReference type="PROSITE" id="PS50885"/>
    </source>
</evidence>